<evidence type="ECO:0000313" key="2">
    <source>
        <dbReference type="EMBL" id="KAL0293967.1"/>
    </source>
</evidence>
<evidence type="ECO:0000256" key="1">
    <source>
        <dbReference type="SAM" id="MobiDB-lite"/>
    </source>
</evidence>
<gene>
    <name evidence="2" type="ORF">Sradi_6910400</name>
</gene>
<accession>A0AAW2JIC2</accession>
<sequence length="171" mass="18230">MLVSGLQARKGGGIEKKDKTRGLGQARPKPPSLSCHELGKTHGALHLESPPPPPANGKKPSGLRPPEGGLISKGGCNPPSGAFFQCLQDLRPCSGSRIEESTSRRISVDAGLCKAFTPPYQLLVKGKAMAIKKSKKERLTKIFIFLLSVPMGSTVLSPEVPQRRHLGEGPH</sequence>
<organism evidence="2">
    <name type="scientific">Sesamum radiatum</name>
    <name type="common">Black benniseed</name>
    <dbReference type="NCBI Taxonomy" id="300843"/>
    <lineage>
        <taxon>Eukaryota</taxon>
        <taxon>Viridiplantae</taxon>
        <taxon>Streptophyta</taxon>
        <taxon>Embryophyta</taxon>
        <taxon>Tracheophyta</taxon>
        <taxon>Spermatophyta</taxon>
        <taxon>Magnoliopsida</taxon>
        <taxon>eudicotyledons</taxon>
        <taxon>Gunneridae</taxon>
        <taxon>Pentapetalae</taxon>
        <taxon>asterids</taxon>
        <taxon>lamiids</taxon>
        <taxon>Lamiales</taxon>
        <taxon>Pedaliaceae</taxon>
        <taxon>Sesamum</taxon>
    </lineage>
</organism>
<protein>
    <submittedName>
        <fullName evidence="2">Uncharacterized protein</fullName>
    </submittedName>
</protein>
<reference evidence="2" key="2">
    <citation type="journal article" date="2024" name="Plant">
        <title>Genomic evolution and insights into agronomic trait innovations of Sesamum species.</title>
        <authorList>
            <person name="Miao H."/>
            <person name="Wang L."/>
            <person name="Qu L."/>
            <person name="Liu H."/>
            <person name="Sun Y."/>
            <person name="Le M."/>
            <person name="Wang Q."/>
            <person name="Wei S."/>
            <person name="Zheng Y."/>
            <person name="Lin W."/>
            <person name="Duan Y."/>
            <person name="Cao H."/>
            <person name="Xiong S."/>
            <person name="Wang X."/>
            <person name="Wei L."/>
            <person name="Li C."/>
            <person name="Ma Q."/>
            <person name="Ju M."/>
            <person name="Zhao R."/>
            <person name="Li G."/>
            <person name="Mu C."/>
            <person name="Tian Q."/>
            <person name="Mei H."/>
            <person name="Zhang T."/>
            <person name="Gao T."/>
            <person name="Zhang H."/>
        </authorList>
    </citation>
    <scope>NUCLEOTIDE SEQUENCE</scope>
    <source>
        <strain evidence="2">G02</strain>
    </source>
</reference>
<feature type="region of interest" description="Disordered" evidence="1">
    <location>
        <begin position="1"/>
        <end position="74"/>
    </location>
</feature>
<dbReference type="AlphaFoldDB" id="A0AAW2JIC2"/>
<comment type="caution">
    <text evidence="2">The sequence shown here is derived from an EMBL/GenBank/DDBJ whole genome shotgun (WGS) entry which is preliminary data.</text>
</comment>
<proteinExistence type="predicted"/>
<reference evidence="2" key="1">
    <citation type="submission" date="2020-06" db="EMBL/GenBank/DDBJ databases">
        <authorList>
            <person name="Li T."/>
            <person name="Hu X."/>
            <person name="Zhang T."/>
            <person name="Song X."/>
            <person name="Zhang H."/>
            <person name="Dai N."/>
            <person name="Sheng W."/>
            <person name="Hou X."/>
            <person name="Wei L."/>
        </authorList>
    </citation>
    <scope>NUCLEOTIDE SEQUENCE</scope>
    <source>
        <strain evidence="2">G02</strain>
        <tissue evidence="2">Leaf</tissue>
    </source>
</reference>
<feature type="compositionally biased region" description="Basic and acidic residues" evidence="1">
    <location>
        <begin position="12"/>
        <end position="21"/>
    </location>
</feature>
<name>A0AAW2JIC2_SESRA</name>
<dbReference type="EMBL" id="JACGWJ010000247">
    <property type="protein sequence ID" value="KAL0293967.1"/>
    <property type="molecule type" value="Genomic_DNA"/>
</dbReference>